<evidence type="ECO:0000313" key="7">
    <source>
        <dbReference type="Proteomes" id="UP000217265"/>
    </source>
</evidence>
<evidence type="ECO:0000256" key="4">
    <source>
        <dbReference type="SAM" id="MobiDB-lite"/>
    </source>
</evidence>
<dbReference type="AlphaFoldDB" id="A0A290Q472"/>
<feature type="compositionally biased region" description="Basic and acidic residues" evidence="4">
    <location>
        <begin position="810"/>
        <end position="821"/>
    </location>
</feature>
<evidence type="ECO:0000313" key="6">
    <source>
        <dbReference type="EMBL" id="ATC63469.1"/>
    </source>
</evidence>
<feature type="signal peptide" evidence="5">
    <location>
        <begin position="1"/>
        <end position="27"/>
    </location>
</feature>
<keyword evidence="2 3" id="KW-0802">TPR repeat</keyword>
<dbReference type="InterPro" id="IPR050498">
    <property type="entry name" value="Ycf3"/>
</dbReference>
<evidence type="ECO:0000256" key="5">
    <source>
        <dbReference type="SAM" id="SignalP"/>
    </source>
</evidence>
<feature type="repeat" description="TPR" evidence="3">
    <location>
        <begin position="662"/>
        <end position="695"/>
    </location>
</feature>
<dbReference type="OrthoDB" id="1523318at2"/>
<dbReference type="Pfam" id="PF13432">
    <property type="entry name" value="TPR_16"/>
    <property type="match status" value="3"/>
</dbReference>
<dbReference type="InterPro" id="IPR019734">
    <property type="entry name" value="TPR_rpt"/>
</dbReference>
<evidence type="ECO:0008006" key="8">
    <source>
        <dbReference type="Google" id="ProtNLM"/>
    </source>
</evidence>
<dbReference type="PROSITE" id="PS50005">
    <property type="entry name" value="TPR"/>
    <property type="match status" value="1"/>
</dbReference>
<dbReference type="PANTHER" id="PTHR44858">
    <property type="entry name" value="TETRATRICOPEPTIDE REPEAT PROTEIN 6"/>
    <property type="match status" value="1"/>
</dbReference>
<name>A0A290Q472_9BACT</name>
<evidence type="ECO:0000256" key="2">
    <source>
        <dbReference type="ARBA" id="ARBA00022803"/>
    </source>
</evidence>
<dbReference type="RefSeq" id="WP_096055101.1">
    <property type="nucleotide sequence ID" value="NZ_CP023344.1"/>
</dbReference>
<evidence type="ECO:0000256" key="1">
    <source>
        <dbReference type="ARBA" id="ARBA00022737"/>
    </source>
</evidence>
<protein>
    <recommendedName>
        <fullName evidence="8">Tetratricopeptide repeat protein</fullName>
    </recommendedName>
</protein>
<dbReference type="EMBL" id="CP023344">
    <property type="protein sequence ID" value="ATC63469.1"/>
    <property type="molecule type" value="Genomic_DNA"/>
</dbReference>
<feature type="region of interest" description="Disordered" evidence="4">
    <location>
        <begin position="797"/>
        <end position="821"/>
    </location>
</feature>
<proteinExistence type="predicted"/>
<dbReference type="Gene3D" id="1.25.40.10">
    <property type="entry name" value="Tetratricopeptide repeat domain"/>
    <property type="match status" value="4"/>
</dbReference>
<dbReference type="SUPFAM" id="SSF48452">
    <property type="entry name" value="TPR-like"/>
    <property type="match status" value="4"/>
</dbReference>
<gene>
    <name evidence="6" type="ORF">CMV30_05595</name>
</gene>
<accession>A0A290Q472</accession>
<keyword evidence="1" id="KW-0677">Repeat</keyword>
<dbReference type="PANTHER" id="PTHR44858:SF1">
    <property type="entry name" value="UDP-N-ACETYLGLUCOSAMINE--PEPTIDE N-ACETYLGLUCOSAMINYLTRANSFERASE SPINDLY-RELATED"/>
    <property type="match status" value="1"/>
</dbReference>
<evidence type="ECO:0000256" key="3">
    <source>
        <dbReference type="PROSITE-ProRule" id="PRU00339"/>
    </source>
</evidence>
<dbReference type="SMART" id="SM00028">
    <property type="entry name" value="TPR"/>
    <property type="match status" value="8"/>
</dbReference>
<dbReference type="KEGG" id="vbh:CMV30_05595"/>
<feature type="chain" id="PRO_5013058527" description="Tetratricopeptide repeat protein" evidence="5">
    <location>
        <begin position="28"/>
        <end position="821"/>
    </location>
</feature>
<keyword evidence="5" id="KW-0732">Signal</keyword>
<dbReference type="InterPro" id="IPR011990">
    <property type="entry name" value="TPR-like_helical_dom_sf"/>
</dbReference>
<keyword evidence="7" id="KW-1185">Reference proteome</keyword>
<dbReference type="Proteomes" id="UP000217265">
    <property type="component" value="Chromosome"/>
</dbReference>
<organism evidence="6 7">
    <name type="scientific">Nibricoccus aquaticus</name>
    <dbReference type="NCBI Taxonomy" id="2576891"/>
    <lineage>
        <taxon>Bacteria</taxon>
        <taxon>Pseudomonadati</taxon>
        <taxon>Verrucomicrobiota</taxon>
        <taxon>Opitutia</taxon>
        <taxon>Opitutales</taxon>
        <taxon>Opitutaceae</taxon>
        <taxon>Nibricoccus</taxon>
    </lineage>
</organism>
<sequence>MRSFSPLLRASARALSLTLALASVAHASPQDANAALQAHDYPAALSLAEAAVKEEPIPFAHFVLGSAQLHLGQIDAAEKSAAAIARLDPTDTFAITLRAQIAAARGQTQPALALFDQLLTASPDDTEALTNRGAAKLLLKTADRGLADFNRAIELSDYSAEPFFLRSQLLAASGDIPAATADLSRVLEIIPAHLEARPLRAAHFITLKLRRLALADIEIALESAPTSQPLLALRTRAEALPEIFPADAQRQVTALLRESATALAKNDPATAAKKLQLATLTAQNNTPASTVEPQLYLERGDLLLSSGLTDLAKDDYRNARYSGDLVPPALLRLARLEFADKKFSDALELIAAIDPGVSPHNAAEGLVLGTRARIALAEESSDAGELTPAVDFLKTARQLAPELADIATAEKELIAARRKLRTASPSKLQGENLPTALAKAHDLAKNADFAAARALYDRILQLNPANPAVYEARLATAAEFGINDPRAAAFKTIAAELRAPAPVIPTTGTPDDLALARANLAVHERPYLSRPYIARARLHAARAGAAYTAGKPAVTSELAAALSDARLAVQLDAYDPQAHAALAEALIVQRRTTDSINFSARDAVLTQAFASANRALALAPDDTGLLLWRGDLERDHGPEILQRDSRALRLYARATRSDPRSTRALYAHATAAFKSGNHTAALADYRQVLHLEPDNLYARYELGVAQLYARAYTDAAATFSGLQQTQAAAGDKTSADAIETEQLHAIALAAAGDDRSEALAKNVLTHSEWIGNADAALENLTQLPLHAPQLDRLQKLQGTPNPALPKTRANQRETTLDASPR</sequence>
<reference evidence="6 7" key="1">
    <citation type="submission" date="2017-09" db="EMBL/GenBank/DDBJ databases">
        <title>Complete genome sequence of Verrucomicrobial strain HZ-65, isolated from freshwater.</title>
        <authorList>
            <person name="Choi A."/>
        </authorList>
    </citation>
    <scope>NUCLEOTIDE SEQUENCE [LARGE SCALE GENOMIC DNA]</scope>
    <source>
        <strain evidence="6 7">HZ-65</strain>
    </source>
</reference>